<dbReference type="PANTHER" id="PTHR10434">
    <property type="entry name" value="1-ACYL-SN-GLYCEROL-3-PHOSPHATE ACYLTRANSFERASE"/>
    <property type="match status" value="1"/>
</dbReference>
<accession>A0A7W6JWJ4</accession>
<feature type="domain" description="Phospholipid/glycerol acyltransferase" evidence="5">
    <location>
        <begin position="69"/>
        <end position="183"/>
    </location>
</feature>
<dbReference type="GO" id="GO:0003841">
    <property type="term" value="F:1-acylglycerol-3-phosphate O-acyltransferase activity"/>
    <property type="evidence" value="ECO:0007669"/>
    <property type="project" value="UniProtKB-EC"/>
</dbReference>
<dbReference type="PANTHER" id="PTHR10434:SF11">
    <property type="entry name" value="1-ACYL-SN-GLYCEROL-3-PHOSPHATE ACYLTRANSFERASE"/>
    <property type="match status" value="1"/>
</dbReference>
<evidence type="ECO:0000313" key="7">
    <source>
        <dbReference type="Proteomes" id="UP000557392"/>
    </source>
</evidence>
<keyword evidence="4" id="KW-1133">Transmembrane helix</keyword>
<dbReference type="EC" id="2.3.1.51" evidence="6"/>
<evidence type="ECO:0000256" key="1">
    <source>
        <dbReference type="ARBA" id="ARBA00005189"/>
    </source>
</evidence>
<evidence type="ECO:0000256" key="4">
    <source>
        <dbReference type="SAM" id="Phobius"/>
    </source>
</evidence>
<keyword evidence="7" id="KW-1185">Reference proteome</keyword>
<comment type="pathway">
    <text evidence="1">Lipid metabolism.</text>
</comment>
<dbReference type="CDD" id="cd07989">
    <property type="entry name" value="LPLAT_AGPAT-like"/>
    <property type="match status" value="1"/>
</dbReference>
<keyword evidence="4" id="KW-0472">Membrane</keyword>
<keyword evidence="3 6" id="KW-0012">Acyltransferase</keyword>
<dbReference type="SUPFAM" id="SSF69593">
    <property type="entry name" value="Glycerol-3-phosphate (1)-acyltransferase"/>
    <property type="match status" value="1"/>
</dbReference>
<evidence type="ECO:0000259" key="5">
    <source>
        <dbReference type="SMART" id="SM00563"/>
    </source>
</evidence>
<feature type="transmembrane region" description="Helical" evidence="4">
    <location>
        <begin position="7"/>
        <end position="29"/>
    </location>
</feature>
<evidence type="ECO:0000256" key="2">
    <source>
        <dbReference type="ARBA" id="ARBA00022679"/>
    </source>
</evidence>
<reference evidence="6 7" key="1">
    <citation type="submission" date="2020-08" db="EMBL/GenBank/DDBJ databases">
        <title>Genomic Encyclopedia of Type Strains, Phase IV (KMG-IV): sequencing the most valuable type-strain genomes for metagenomic binning, comparative biology and taxonomic classification.</title>
        <authorList>
            <person name="Goeker M."/>
        </authorList>
    </citation>
    <scope>NUCLEOTIDE SEQUENCE [LARGE SCALE GENOMIC DNA]</scope>
    <source>
        <strain evidence="6 7">DSM 101806</strain>
    </source>
</reference>
<dbReference type="Pfam" id="PF01553">
    <property type="entry name" value="Acyltransferase"/>
    <property type="match status" value="1"/>
</dbReference>
<dbReference type="EMBL" id="JACIEH010000003">
    <property type="protein sequence ID" value="MBB4099856.1"/>
    <property type="molecule type" value="Genomic_DNA"/>
</dbReference>
<dbReference type="RefSeq" id="WP_183999212.1">
    <property type="nucleotide sequence ID" value="NZ_JACIEH010000003.1"/>
</dbReference>
<dbReference type="GO" id="GO:0006654">
    <property type="term" value="P:phosphatidic acid biosynthetic process"/>
    <property type="evidence" value="ECO:0007669"/>
    <property type="project" value="TreeGrafter"/>
</dbReference>
<protein>
    <submittedName>
        <fullName evidence="6">1-acyl-sn-glycerol-3-phosphate acyltransferase</fullName>
        <ecNumber evidence="6">2.3.1.51</ecNumber>
    </submittedName>
</protein>
<evidence type="ECO:0000256" key="3">
    <source>
        <dbReference type="ARBA" id="ARBA00023315"/>
    </source>
</evidence>
<organism evidence="6 7">
    <name type="scientific">Sphingomonas kyeonggiensis</name>
    <dbReference type="NCBI Taxonomy" id="1268553"/>
    <lineage>
        <taxon>Bacteria</taxon>
        <taxon>Pseudomonadati</taxon>
        <taxon>Pseudomonadota</taxon>
        <taxon>Alphaproteobacteria</taxon>
        <taxon>Sphingomonadales</taxon>
        <taxon>Sphingomonadaceae</taxon>
        <taxon>Sphingomonas</taxon>
    </lineage>
</organism>
<dbReference type="Proteomes" id="UP000557392">
    <property type="component" value="Unassembled WGS sequence"/>
</dbReference>
<name>A0A7W6JWJ4_9SPHN</name>
<proteinExistence type="predicted"/>
<dbReference type="InterPro" id="IPR002123">
    <property type="entry name" value="Plipid/glycerol_acylTrfase"/>
</dbReference>
<gene>
    <name evidence="6" type="ORF">GGR46_003428</name>
</gene>
<dbReference type="AlphaFoldDB" id="A0A7W6JWJ4"/>
<comment type="caution">
    <text evidence="6">The sequence shown here is derived from an EMBL/GenBank/DDBJ whole genome shotgun (WGS) entry which is preliminary data.</text>
</comment>
<evidence type="ECO:0000313" key="6">
    <source>
        <dbReference type="EMBL" id="MBB4099856.1"/>
    </source>
</evidence>
<keyword evidence="2 6" id="KW-0808">Transferase</keyword>
<dbReference type="SMART" id="SM00563">
    <property type="entry name" value="PlsC"/>
    <property type="match status" value="1"/>
</dbReference>
<sequence>MNVLRTLVFSIFFYGLSVVLVLLVPLVALLGGDALRSYAMAWVGLMTWSARWILGIRVKIEGEIPKGPVIFAGKHESLFEALELSRLLGSPATVMKRELAQIPLWGWAARRYGVIIVNRTANAAALRSMMKDARVALAQGRSVLIFPEGTRVKPGEAPALRSGFAGLYRMLDLPVVPIAVRSGHVWPKHGIKRPGVITFRFEPLIPPGLPRAEAEARVHAGINALNG</sequence>
<keyword evidence="4" id="KW-0812">Transmembrane</keyword>